<evidence type="ECO:0000313" key="2">
    <source>
        <dbReference type="EMBL" id="KPL86086.1"/>
    </source>
</evidence>
<dbReference type="InterPro" id="IPR000182">
    <property type="entry name" value="GNAT_dom"/>
</dbReference>
<dbReference type="Proteomes" id="UP000050277">
    <property type="component" value="Unassembled WGS sequence"/>
</dbReference>
<accession>A0A0P6YA13</accession>
<dbReference type="Pfam" id="PF13302">
    <property type="entry name" value="Acetyltransf_3"/>
    <property type="match status" value="1"/>
</dbReference>
<dbReference type="OrthoDB" id="9798081at2"/>
<dbReference type="STRING" id="70996.SE18_14525"/>
<proteinExistence type="predicted"/>
<name>A0A0P6YA13_9CHLR</name>
<protein>
    <recommendedName>
        <fullName evidence="1">N-acetyltransferase domain-containing protein</fullName>
    </recommendedName>
</protein>
<organism evidence="2 3">
    <name type="scientific">Herpetosiphon geysericola</name>
    <dbReference type="NCBI Taxonomy" id="70996"/>
    <lineage>
        <taxon>Bacteria</taxon>
        <taxon>Bacillati</taxon>
        <taxon>Chloroflexota</taxon>
        <taxon>Chloroflexia</taxon>
        <taxon>Herpetosiphonales</taxon>
        <taxon>Herpetosiphonaceae</taxon>
        <taxon>Herpetosiphon</taxon>
    </lineage>
</organism>
<reference evidence="2 3" key="1">
    <citation type="submission" date="2015-07" db="EMBL/GenBank/DDBJ databases">
        <title>Whole genome sequence of Herpetosiphon geysericola DSM 7119.</title>
        <authorList>
            <person name="Hemp J."/>
            <person name="Ward L.M."/>
            <person name="Pace L.A."/>
            <person name="Fischer W.W."/>
        </authorList>
    </citation>
    <scope>NUCLEOTIDE SEQUENCE [LARGE SCALE GENOMIC DNA]</scope>
    <source>
        <strain evidence="2 3">DSM 7119</strain>
    </source>
</reference>
<dbReference type="EMBL" id="LGKP01000022">
    <property type="protein sequence ID" value="KPL86086.1"/>
    <property type="molecule type" value="Genomic_DNA"/>
</dbReference>
<dbReference type="SUPFAM" id="SSF55729">
    <property type="entry name" value="Acyl-CoA N-acyltransferases (Nat)"/>
    <property type="match status" value="1"/>
</dbReference>
<dbReference type="AlphaFoldDB" id="A0A0P6YA13"/>
<dbReference type="GO" id="GO:0016747">
    <property type="term" value="F:acyltransferase activity, transferring groups other than amino-acyl groups"/>
    <property type="evidence" value="ECO:0007669"/>
    <property type="project" value="InterPro"/>
</dbReference>
<comment type="caution">
    <text evidence="2">The sequence shown here is derived from an EMBL/GenBank/DDBJ whole genome shotgun (WGS) entry which is preliminary data.</text>
</comment>
<keyword evidence="3" id="KW-1185">Reference proteome</keyword>
<dbReference type="PROSITE" id="PS51186">
    <property type="entry name" value="GNAT"/>
    <property type="match status" value="1"/>
</dbReference>
<sequence>MLDPEVFSTQRLVASKIGLEHIDLIAAMHQNPTMMATLGGLQDRQRTQQGLETQVQDWQQAGYGLCVFHDRASGAFVGRGGLRLVQLDNQPETEIAYALLPEWWGQGLATEIARQARAVAFAQLQLDSLVLFTMTTNYASQRVAEKLGMVYERNFERANLPHVLFRQTRQAWANLG</sequence>
<dbReference type="InterPro" id="IPR051531">
    <property type="entry name" value="N-acetyltransferase"/>
</dbReference>
<evidence type="ECO:0000313" key="3">
    <source>
        <dbReference type="Proteomes" id="UP000050277"/>
    </source>
</evidence>
<dbReference type="RefSeq" id="WP_054535179.1">
    <property type="nucleotide sequence ID" value="NZ_LGKP01000022.1"/>
</dbReference>
<dbReference type="Gene3D" id="3.40.630.30">
    <property type="match status" value="1"/>
</dbReference>
<dbReference type="PANTHER" id="PTHR43792">
    <property type="entry name" value="GNAT FAMILY, PUTATIVE (AFU_ORTHOLOGUE AFUA_3G00765)-RELATED-RELATED"/>
    <property type="match status" value="1"/>
</dbReference>
<feature type="domain" description="N-acetyltransferase" evidence="1">
    <location>
        <begin position="27"/>
        <end position="170"/>
    </location>
</feature>
<dbReference type="InterPro" id="IPR016181">
    <property type="entry name" value="Acyl_CoA_acyltransferase"/>
</dbReference>
<evidence type="ECO:0000259" key="1">
    <source>
        <dbReference type="PROSITE" id="PS51186"/>
    </source>
</evidence>
<dbReference type="PANTHER" id="PTHR43792:SF1">
    <property type="entry name" value="N-ACETYLTRANSFERASE DOMAIN-CONTAINING PROTEIN"/>
    <property type="match status" value="1"/>
</dbReference>
<gene>
    <name evidence="2" type="ORF">SE18_14525</name>
</gene>